<comment type="caution">
    <text evidence="1">The sequence shown here is derived from an EMBL/GenBank/DDBJ whole genome shotgun (WGS) entry which is preliminary data.</text>
</comment>
<accession>A0A1Y1YRE2</accession>
<sequence>MPSHLEQIPIEIDKQLEEWEADHKEEYTASKAVPPARLQTCGAAGQTTALASQGANVVEKLFPDLFQRARAGIFQADGPPGSYISTDRDQILIPIRITKEGAYVAQHEKSQHRINLSLSSAVFCVANQPAFISDGVWGFQSLVVSLRGRLTI</sequence>
<dbReference type="EMBL" id="MCFA01000182">
    <property type="protein sequence ID" value="ORY00536.1"/>
    <property type="molecule type" value="Genomic_DNA"/>
</dbReference>
<dbReference type="Proteomes" id="UP000193144">
    <property type="component" value="Unassembled WGS sequence"/>
</dbReference>
<evidence type="ECO:0000313" key="1">
    <source>
        <dbReference type="EMBL" id="ORY00536.1"/>
    </source>
</evidence>
<evidence type="ECO:0000313" key="2">
    <source>
        <dbReference type="Proteomes" id="UP000193144"/>
    </source>
</evidence>
<dbReference type="OrthoDB" id="3956074at2759"/>
<proteinExistence type="predicted"/>
<keyword evidence="2" id="KW-1185">Reference proteome</keyword>
<gene>
    <name evidence="1" type="ORF">BCR34DRAFT_592528</name>
</gene>
<reference evidence="1 2" key="1">
    <citation type="submission" date="2016-07" db="EMBL/GenBank/DDBJ databases">
        <title>Pervasive Adenine N6-methylation of Active Genes in Fungi.</title>
        <authorList>
            <consortium name="DOE Joint Genome Institute"/>
            <person name="Mondo S.J."/>
            <person name="Dannebaum R.O."/>
            <person name="Kuo R.C."/>
            <person name="Labutti K."/>
            <person name="Haridas S."/>
            <person name="Kuo A."/>
            <person name="Salamov A."/>
            <person name="Ahrendt S.R."/>
            <person name="Lipzen A."/>
            <person name="Sullivan W."/>
            <person name="Andreopoulos W.B."/>
            <person name="Clum A."/>
            <person name="Lindquist E."/>
            <person name="Daum C."/>
            <person name="Ramamoorthy G.K."/>
            <person name="Gryganskyi A."/>
            <person name="Culley D."/>
            <person name="Magnuson J.K."/>
            <person name="James T.Y."/>
            <person name="O'Malley M.A."/>
            <person name="Stajich J.E."/>
            <person name="Spatafora J.W."/>
            <person name="Visel A."/>
            <person name="Grigoriev I.V."/>
        </authorList>
    </citation>
    <scope>NUCLEOTIDE SEQUENCE [LARGE SCALE GENOMIC DNA]</scope>
    <source>
        <strain evidence="1 2">CBS 115471</strain>
    </source>
</reference>
<protein>
    <submittedName>
        <fullName evidence="1">Uncharacterized protein</fullName>
    </submittedName>
</protein>
<dbReference type="AlphaFoldDB" id="A0A1Y1YRE2"/>
<name>A0A1Y1YRE2_9PLEO</name>
<organism evidence="1 2">
    <name type="scientific">Clohesyomyces aquaticus</name>
    <dbReference type="NCBI Taxonomy" id="1231657"/>
    <lineage>
        <taxon>Eukaryota</taxon>
        <taxon>Fungi</taxon>
        <taxon>Dikarya</taxon>
        <taxon>Ascomycota</taxon>
        <taxon>Pezizomycotina</taxon>
        <taxon>Dothideomycetes</taxon>
        <taxon>Pleosporomycetidae</taxon>
        <taxon>Pleosporales</taxon>
        <taxon>Lindgomycetaceae</taxon>
        <taxon>Clohesyomyces</taxon>
    </lineage>
</organism>